<feature type="transmembrane region" description="Helical" evidence="1">
    <location>
        <begin position="220"/>
        <end position="242"/>
    </location>
</feature>
<evidence type="ECO:0000313" key="3">
    <source>
        <dbReference type="Proteomes" id="UP000504882"/>
    </source>
</evidence>
<gene>
    <name evidence="2" type="ORF">EXU48_12445</name>
</gene>
<comment type="caution">
    <text evidence="2">The sequence shown here is derived from an EMBL/GenBank/DDBJ whole genome shotgun (WGS) entry which is preliminary data.</text>
</comment>
<feature type="transmembrane region" description="Helical" evidence="1">
    <location>
        <begin position="101"/>
        <end position="120"/>
    </location>
</feature>
<reference evidence="2 3" key="1">
    <citation type="submission" date="2019-03" db="EMBL/GenBank/DDBJ databases">
        <title>Genomic features of bacteria from cold environments.</title>
        <authorList>
            <person name="Shen L."/>
        </authorList>
    </citation>
    <scope>NUCLEOTIDE SEQUENCE [LARGE SCALE GENOMIC DNA]</scope>
    <source>
        <strain evidence="3">T3246-1</strain>
    </source>
</reference>
<dbReference type="EMBL" id="SMNA01000005">
    <property type="protein sequence ID" value="TDE94236.1"/>
    <property type="molecule type" value="Genomic_DNA"/>
</dbReference>
<organism evidence="2 3">
    <name type="scientific">Occultella glacieicola</name>
    <dbReference type="NCBI Taxonomy" id="2518684"/>
    <lineage>
        <taxon>Bacteria</taxon>
        <taxon>Bacillati</taxon>
        <taxon>Actinomycetota</taxon>
        <taxon>Actinomycetes</taxon>
        <taxon>Micrococcales</taxon>
        <taxon>Ruaniaceae</taxon>
        <taxon>Occultella</taxon>
    </lineage>
</organism>
<evidence type="ECO:0000313" key="2">
    <source>
        <dbReference type="EMBL" id="TDE94236.1"/>
    </source>
</evidence>
<feature type="transmembrane region" description="Helical" evidence="1">
    <location>
        <begin position="187"/>
        <end position="208"/>
    </location>
</feature>
<evidence type="ECO:0008006" key="4">
    <source>
        <dbReference type="Google" id="ProtNLM"/>
    </source>
</evidence>
<keyword evidence="1" id="KW-1133">Transmembrane helix</keyword>
<dbReference type="InterPro" id="IPR047928">
    <property type="entry name" value="Perm_prefix_1"/>
</dbReference>
<evidence type="ECO:0000256" key="1">
    <source>
        <dbReference type="SAM" id="Phobius"/>
    </source>
</evidence>
<feature type="transmembrane region" description="Helical" evidence="1">
    <location>
        <begin position="296"/>
        <end position="316"/>
    </location>
</feature>
<sequence>MDAITTYVDHIFRSLPPTAEVARARSELLQMSEDRYRELLAEGVSEHEAVGRVITQFGNLDELADDLGIRSELDRAGRPDAPIDLSHGEAERYLAVRRRGAWLVSGGVLVILLGIAQLVLFSDGAGSDPHPLSLVAFFVAIAGAVAGFIVAGASMSRYDRLKDKELRLEPQVAAAYREQREREQTSFVVKIAAGVAVIILSVAIPATLDTMYPDSEPVTNLAVAAMLVAIGLAVALLIEAGLRRGALDRLTAEGDYAPEKRASNSLTGRIAGPYWIVAAAVFLAWSFIGNAWDRSWLVWPVAGVLFAAVAVGIESFTPKERSDGGR</sequence>
<keyword evidence="3" id="KW-1185">Reference proteome</keyword>
<protein>
    <recommendedName>
        <fullName evidence="4">DUF1700 domain-containing protein</fullName>
    </recommendedName>
</protein>
<keyword evidence="1" id="KW-0472">Membrane</keyword>
<feature type="transmembrane region" description="Helical" evidence="1">
    <location>
        <begin position="270"/>
        <end position="290"/>
    </location>
</feature>
<name>A0ABY2E7E5_9MICO</name>
<dbReference type="Proteomes" id="UP000504882">
    <property type="component" value="Unassembled WGS sequence"/>
</dbReference>
<accession>A0ABY2E7E5</accession>
<dbReference type="NCBIfam" id="NF038403">
    <property type="entry name" value="perm_prefix_1"/>
    <property type="match status" value="1"/>
</dbReference>
<keyword evidence="1" id="KW-0812">Transmembrane</keyword>
<dbReference type="RefSeq" id="WP_133107962.1">
    <property type="nucleotide sequence ID" value="NZ_SMNA01000005.1"/>
</dbReference>
<proteinExistence type="predicted"/>
<feature type="transmembrane region" description="Helical" evidence="1">
    <location>
        <begin position="132"/>
        <end position="154"/>
    </location>
</feature>